<dbReference type="PANTHER" id="PTHR33337:SF40">
    <property type="entry name" value="CENP-V_GFA DOMAIN-CONTAINING PROTEIN-RELATED"/>
    <property type="match status" value="1"/>
</dbReference>
<evidence type="ECO:0000256" key="3">
    <source>
        <dbReference type="ARBA" id="ARBA00022833"/>
    </source>
</evidence>
<evidence type="ECO:0000256" key="2">
    <source>
        <dbReference type="ARBA" id="ARBA00022723"/>
    </source>
</evidence>
<dbReference type="InterPro" id="IPR006913">
    <property type="entry name" value="CENP-V/GFA"/>
</dbReference>
<dbReference type="InterPro" id="IPR011057">
    <property type="entry name" value="Mss4-like_sf"/>
</dbReference>
<dbReference type="Gene3D" id="3.90.1590.10">
    <property type="entry name" value="glutathione-dependent formaldehyde- activating enzyme (gfa)"/>
    <property type="match status" value="1"/>
</dbReference>
<proteinExistence type="inferred from homology"/>
<name>A0A9P4XQG2_9HYPO</name>
<dbReference type="AlphaFoldDB" id="A0A9P4XQG2"/>
<feature type="domain" description="CENP-V/GFA" evidence="5">
    <location>
        <begin position="3"/>
        <end position="139"/>
    </location>
</feature>
<reference evidence="6 7" key="1">
    <citation type="submission" date="2018-06" db="EMBL/GenBank/DDBJ databases">
        <title>Genome analysis of cellulolytic fungus Trichoderma lentiforme CFAM-422.</title>
        <authorList>
            <person name="Steindorff A.S."/>
            <person name="Formighieri E.F."/>
            <person name="Midorikawa G.E.O."/>
            <person name="Tamietti M.S."/>
            <person name="Ramos E.Z."/>
            <person name="Silva A.S."/>
            <person name="Bon E.P.S."/>
            <person name="Mendes T.D."/>
            <person name="Damaso M.C.T."/>
            <person name="Favaro L.C.L."/>
        </authorList>
    </citation>
    <scope>NUCLEOTIDE SEQUENCE [LARGE SCALE GENOMIC DNA]</scope>
    <source>
        <strain evidence="6 7">CFAM-422</strain>
    </source>
</reference>
<dbReference type="GO" id="GO:0016846">
    <property type="term" value="F:carbon-sulfur lyase activity"/>
    <property type="evidence" value="ECO:0007669"/>
    <property type="project" value="InterPro"/>
</dbReference>
<keyword evidence="4" id="KW-0456">Lyase</keyword>
<dbReference type="EMBL" id="QLNT01000001">
    <property type="protein sequence ID" value="KAF3077201.1"/>
    <property type="molecule type" value="Genomic_DNA"/>
</dbReference>
<keyword evidence="2" id="KW-0479">Metal-binding</keyword>
<comment type="similarity">
    <text evidence="1">Belongs to the Gfa family.</text>
</comment>
<dbReference type="PANTHER" id="PTHR33337">
    <property type="entry name" value="GFA DOMAIN-CONTAINING PROTEIN"/>
    <property type="match status" value="1"/>
</dbReference>
<keyword evidence="7" id="KW-1185">Reference proteome</keyword>
<sequence length="158" mass="17134">MPLTGHCLCKAVTYKADVDAPIITGYDHCDDCQRQSGSTYCTHIFQYRGIAQFILSNANSSRTALVVVVPKASLTINGPIKKWTGTAASGNAVHRLFCSECGSPIAHDPDGAPEIIALKGGTLDTEIKKTLKPEHEIWTAGKLPFCQEKLAHPHEFMP</sequence>
<dbReference type="Proteomes" id="UP000801864">
    <property type="component" value="Unassembled WGS sequence"/>
</dbReference>
<gene>
    <name evidence="6" type="ORF">CFAM422_000422</name>
</gene>
<comment type="caution">
    <text evidence="6">The sequence shown here is derived from an EMBL/GenBank/DDBJ whole genome shotgun (WGS) entry which is preliminary data.</text>
</comment>
<protein>
    <recommendedName>
        <fullName evidence="5">CENP-V/GFA domain-containing protein</fullName>
    </recommendedName>
</protein>
<dbReference type="SUPFAM" id="SSF51316">
    <property type="entry name" value="Mss4-like"/>
    <property type="match status" value="1"/>
</dbReference>
<dbReference type="GO" id="GO:0046872">
    <property type="term" value="F:metal ion binding"/>
    <property type="evidence" value="ECO:0007669"/>
    <property type="project" value="UniProtKB-KW"/>
</dbReference>
<accession>A0A9P4XQG2</accession>
<dbReference type="Pfam" id="PF04828">
    <property type="entry name" value="GFA"/>
    <property type="match status" value="2"/>
</dbReference>
<evidence type="ECO:0000259" key="5">
    <source>
        <dbReference type="PROSITE" id="PS51891"/>
    </source>
</evidence>
<evidence type="ECO:0000313" key="6">
    <source>
        <dbReference type="EMBL" id="KAF3077201.1"/>
    </source>
</evidence>
<organism evidence="6 7">
    <name type="scientific">Trichoderma lentiforme</name>
    <dbReference type="NCBI Taxonomy" id="1567552"/>
    <lineage>
        <taxon>Eukaryota</taxon>
        <taxon>Fungi</taxon>
        <taxon>Dikarya</taxon>
        <taxon>Ascomycota</taxon>
        <taxon>Pezizomycotina</taxon>
        <taxon>Sordariomycetes</taxon>
        <taxon>Hypocreomycetidae</taxon>
        <taxon>Hypocreales</taxon>
        <taxon>Hypocreaceae</taxon>
        <taxon>Trichoderma</taxon>
    </lineage>
</organism>
<evidence type="ECO:0000313" key="7">
    <source>
        <dbReference type="Proteomes" id="UP000801864"/>
    </source>
</evidence>
<evidence type="ECO:0000256" key="4">
    <source>
        <dbReference type="ARBA" id="ARBA00023239"/>
    </source>
</evidence>
<evidence type="ECO:0000256" key="1">
    <source>
        <dbReference type="ARBA" id="ARBA00005495"/>
    </source>
</evidence>
<keyword evidence="3" id="KW-0862">Zinc</keyword>
<dbReference type="PROSITE" id="PS51891">
    <property type="entry name" value="CENP_V_GFA"/>
    <property type="match status" value="1"/>
</dbReference>